<evidence type="ECO:0000313" key="2">
    <source>
        <dbReference type="Proteomes" id="UP000025229"/>
    </source>
</evidence>
<dbReference type="KEGG" id="rrd:RradSPS_1058"/>
<dbReference type="AlphaFoldDB" id="A0A023X289"/>
<dbReference type="eggNOG" id="ENOG5031FPE">
    <property type="taxonomic scope" value="Bacteria"/>
</dbReference>
<dbReference type="Proteomes" id="UP000025229">
    <property type="component" value="Chromosome"/>
</dbReference>
<keyword evidence="2" id="KW-1185">Reference proteome</keyword>
<dbReference type="InterPro" id="IPR054271">
    <property type="entry name" value="DUF7002"/>
</dbReference>
<sequence length="200" mass="22257">MAEDGSLGGILRYGLLSTSALLDLFEVRGERREAIESARRPESVVLKHPEHGRAVVRDNKPLGEKALARCLTDISPREWYRTLNGRVFFWTEEARLVKLLGARAYRERAHLVLVVDTASLLARHAQSVSLSTINSGATFPLGAPPRGSGTFRPLREFPLARPVVELTVDYAVPDVRDFILSVSRWRGGEKVGDVRWSGAR</sequence>
<organism evidence="1 2">
    <name type="scientific">Rubrobacter radiotolerans</name>
    <name type="common">Arthrobacter radiotolerans</name>
    <dbReference type="NCBI Taxonomy" id="42256"/>
    <lineage>
        <taxon>Bacteria</taxon>
        <taxon>Bacillati</taxon>
        <taxon>Actinomycetota</taxon>
        <taxon>Rubrobacteria</taxon>
        <taxon>Rubrobacterales</taxon>
        <taxon>Rubrobacteraceae</taxon>
        <taxon>Rubrobacter</taxon>
    </lineage>
</organism>
<dbReference type="OrthoDB" id="154268at2"/>
<evidence type="ECO:0000313" key="1">
    <source>
        <dbReference type="EMBL" id="AHY46341.1"/>
    </source>
</evidence>
<dbReference type="STRING" id="42256.RradSPS_1058"/>
<reference evidence="1 2" key="1">
    <citation type="submission" date="2014-03" db="EMBL/GenBank/DDBJ databases">
        <title>Complete genome sequence of the Radio-Resistant Rubrobacter radiotolerans RSPS-4.</title>
        <authorList>
            <person name="Egas C.C."/>
            <person name="Barroso C.C."/>
            <person name="Froufe H.J.C."/>
            <person name="Pacheco J.J."/>
            <person name="Albuquerque L.L."/>
            <person name="da Costa M.M.S."/>
        </authorList>
    </citation>
    <scope>NUCLEOTIDE SEQUENCE [LARGE SCALE GENOMIC DNA]</scope>
    <source>
        <strain evidence="1 2">RSPS-4</strain>
    </source>
</reference>
<protein>
    <submittedName>
        <fullName evidence="1">Uncharacterized protein</fullName>
    </submittedName>
</protein>
<name>A0A023X289_RUBRA</name>
<gene>
    <name evidence="1" type="ORF">RradSPS_1058</name>
</gene>
<dbReference type="HOGENOM" id="CLU_1208666_0_0_11"/>
<dbReference type="Pfam" id="PF22531">
    <property type="entry name" value="DUF7002"/>
    <property type="match status" value="1"/>
</dbReference>
<dbReference type="EMBL" id="CP007514">
    <property type="protein sequence ID" value="AHY46341.1"/>
    <property type="molecule type" value="Genomic_DNA"/>
</dbReference>
<proteinExistence type="predicted"/>
<accession>A0A023X289</accession>